<evidence type="ECO:0000313" key="3">
    <source>
        <dbReference type="Proteomes" id="UP000316775"/>
    </source>
</evidence>
<dbReference type="AlphaFoldDB" id="A0A4Y4AVC8"/>
<reference evidence="2 3" key="1">
    <citation type="submission" date="2019-06" db="EMBL/GenBank/DDBJ databases">
        <title>Whole genome shotgun sequence of Flavobacterium flevense NBRC 14960.</title>
        <authorList>
            <person name="Hosoyama A."/>
            <person name="Uohara A."/>
            <person name="Ohji S."/>
            <person name="Ichikawa N."/>
        </authorList>
    </citation>
    <scope>NUCLEOTIDE SEQUENCE [LARGE SCALE GENOMIC DNA]</scope>
    <source>
        <strain evidence="2 3">NBRC 14960</strain>
    </source>
</reference>
<proteinExistence type="predicted"/>
<keyword evidence="1" id="KW-0472">Membrane</keyword>
<keyword evidence="3" id="KW-1185">Reference proteome</keyword>
<feature type="transmembrane region" description="Helical" evidence="1">
    <location>
        <begin position="76"/>
        <end position="93"/>
    </location>
</feature>
<gene>
    <name evidence="2" type="ORF">FFL01_17140</name>
</gene>
<accession>A0A4Y4AVC8</accession>
<keyword evidence="1" id="KW-0812">Transmembrane</keyword>
<dbReference type="Proteomes" id="UP000316775">
    <property type="component" value="Unassembled WGS sequence"/>
</dbReference>
<evidence type="ECO:0000256" key="1">
    <source>
        <dbReference type="SAM" id="Phobius"/>
    </source>
</evidence>
<dbReference type="EMBL" id="BJNP01000016">
    <property type="protein sequence ID" value="GEC72175.1"/>
    <property type="molecule type" value="Genomic_DNA"/>
</dbReference>
<organism evidence="2 3">
    <name type="scientific">Flavobacterium flevense</name>
    <dbReference type="NCBI Taxonomy" id="983"/>
    <lineage>
        <taxon>Bacteria</taxon>
        <taxon>Pseudomonadati</taxon>
        <taxon>Bacteroidota</taxon>
        <taxon>Flavobacteriia</taxon>
        <taxon>Flavobacteriales</taxon>
        <taxon>Flavobacteriaceae</taxon>
        <taxon>Flavobacterium</taxon>
    </lineage>
</organism>
<keyword evidence="1" id="KW-1133">Transmembrane helix</keyword>
<sequence length="97" mass="11067">MKTVVKTFIITFLCLLVTIIFAGGGHGTYIPAKIIFPFTMLLANLNREINLIGFTLALIQIPIYSQILISKPKWKYFLFGIHLFALALCFYFNNDSF</sequence>
<comment type="caution">
    <text evidence="2">The sequence shown here is derived from an EMBL/GenBank/DDBJ whole genome shotgun (WGS) entry which is preliminary data.</text>
</comment>
<name>A0A4Y4AVC8_9FLAO</name>
<feature type="transmembrane region" description="Helical" evidence="1">
    <location>
        <begin position="51"/>
        <end position="69"/>
    </location>
</feature>
<evidence type="ECO:0000313" key="2">
    <source>
        <dbReference type="EMBL" id="GEC72175.1"/>
    </source>
</evidence>
<protein>
    <submittedName>
        <fullName evidence="2">Uncharacterized protein</fullName>
    </submittedName>
</protein>